<dbReference type="GO" id="GO:0005794">
    <property type="term" value="C:Golgi apparatus"/>
    <property type="evidence" value="ECO:0007669"/>
    <property type="project" value="TreeGrafter"/>
</dbReference>
<evidence type="ECO:0000256" key="1">
    <source>
        <dbReference type="ARBA" id="ARBA00007583"/>
    </source>
</evidence>
<dbReference type="Pfam" id="PF11380">
    <property type="entry name" value="Stealth_CR2"/>
    <property type="match status" value="1"/>
</dbReference>
<dbReference type="OrthoDB" id="263283at2759"/>
<dbReference type="EMBL" id="KQ964257">
    <property type="protein sequence ID" value="KXJ88842.1"/>
    <property type="molecule type" value="Genomic_DNA"/>
</dbReference>
<name>A0A136IVB0_9PEZI</name>
<evidence type="ECO:0000256" key="3">
    <source>
        <dbReference type="SAM" id="MobiDB-lite"/>
    </source>
</evidence>
<feature type="domain" description="Stealth protein CR1 conserved region 1" evidence="5">
    <location>
        <begin position="83"/>
        <end position="110"/>
    </location>
</feature>
<proteinExistence type="inferred from homology"/>
<keyword evidence="7" id="KW-1185">Reference proteome</keyword>
<dbReference type="PANTHER" id="PTHR24045">
    <property type="match status" value="1"/>
</dbReference>
<keyword evidence="2" id="KW-0808">Transferase</keyword>
<dbReference type="InterPro" id="IPR031358">
    <property type="entry name" value="Stealth_CR1"/>
</dbReference>
<dbReference type="InParanoid" id="A0A136IVB0"/>
<protein>
    <recommendedName>
        <fullName evidence="8">Stealth protein CR3 conserved region 3 domain-containing protein</fullName>
    </recommendedName>
</protein>
<evidence type="ECO:0000256" key="2">
    <source>
        <dbReference type="ARBA" id="ARBA00022679"/>
    </source>
</evidence>
<dbReference type="GO" id="GO:0046835">
    <property type="term" value="P:carbohydrate phosphorylation"/>
    <property type="evidence" value="ECO:0007669"/>
    <property type="project" value="TreeGrafter"/>
</dbReference>
<comment type="similarity">
    <text evidence="1">Belongs to the stealth family.</text>
</comment>
<dbReference type="GO" id="GO:0003976">
    <property type="term" value="F:UDP-N-acetylglucosamine-lysosomal-enzyme N-acetylglucosaminephosphotransferase activity"/>
    <property type="evidence" value="ECO:0007669"/>
    <property type="project" value="TreeGrafter"/>
</dbReference>
<reference evidence="7" key="1">
    <citation type="submission" date="2016-02" db="EMBL/GenBank/DDBJ databases">
        <title>Draft genome sequence of Microdochium bolleyi, a fungal endophyte of beachgrass.</title>
        <authorList>
            <consortium name="DOE Joint Genome Institute"/>
            <person name="David A.S."/>
            <person name="May G."/>
            <person name="Haridas S."/>
            <person name="Lim J."/>
            <person name="Wang M."/>
            <person name="Labutti K."/>
            <person name="Lipzen A."/>
            <person name="Barry K."/>
            <person name="Grigoriev I.V."/>
        </authorList>
    </citation>
    <scope>NUCLEOTIDE SEQUENCE [LARGE SCALE GENOMIC DNA]</scope>
    <source>
        <strain evidence="7">J235TASD1</strain>
    </source>
</reference>
<dbReference type="AlphaFoldDB" id="A0A136IVB0"/>
<organism evidence="6 7">
    <name type="scientific">Microdochium bolleyi</name>
    <dbReference type="NCBI Taxonomy" id="196109"/>
    <lineage>
        <taxon>Eukaryota</taxon>
        <taxon>Fungi</taxon>
        <taxon>Dikarya</taxon>
        <taxon>Ascomycota</taxon>
        <taxon>Pezizomycotina</taxon>
        <taxon>Sordariomycetes</taxon>
        <taxon>Xylariomycetidae</taxon>
        <taxon>Xylariales</taxon>
        <taxon>Microdochiaceae</taxon>
        <taxon>Microdochium</taxon>
    </lineage>
</organism>
<dbReference type="Proteomes" id="UP000070501">
    <property type="component" value="Unassembled WGS sequence"/>
</dbReference>
<dbReference type="InterPro" id="IPR021520">
    <property type="entry name" value="Stealth_CR2"/>
</dbReference>
<evidence type="ECO:0000259" key="5">
    <source>
        <dbReference type="Pfam" id="PF17101"/>
    </source>
</evidence>
<dbReference type="InterPro" id="IPR047141">
    <property type="entry name" value="Stealth"/>
</dbReference>
<feature type="domain" description="Stealth protein CR2 conserved region 2" evidence="4">
    <location>
        <begin position="127"/>
        <end position="247"/>
    </location>
</feature>
<evidence type="ECO:0000259" key="4">
    <source>
        <dbReference type="Pfam" id="PF11380"/>
    </source>
</evidence>
<sequence length="645" mass="74013">MHHSRQWERCAIDRHCRVQDGSLYEFPSYQDWLDLDARADTLPDLVHIPLEEAVAGETLLGWEDEWFAHATFSSATWGPLPEPRVDFIYTWVNGSQDAFARTMRPYELNSTLNDADGEWLRGHGSNRYRSWDELRYSVRSVEKYARGFTNKIQIVVNAVDESRDPSVRHFTKQRPLWLSEEAETAGLVQTLSQEEFFGAEEMAALPSFNSLSIESQLYNTPSDVDRFFALSDDMLLGRPHAASDIYSPLFGPALGFKPNGYNTRSPPDEVDAHRFGEKPYLIYTSWMLNRRFGMRKRSGQVHFGHSMSRSIAREVKDSFPRPSLRSVCQRFRGETGFQLYTWYAAFHYTVERHREALLYSYIVLRSDSDADGNLGWKERLAMMAELEQGMAQEGNDGFRKRMFHRVAEMHREAGLQPPQANIDTQWTSLDGPMTIRDIDCYEFDVNECLAPGFSSPLADAKHASPAFDSAIIFDRVARQDPICGDCLLKLLLNRQPTGLEPLLPPKKTMPAQRELILKAVKRYQYSVIQPDAHFVMITDAEQVQATLVDRYLSGVQGGRREVGQLCLNDDVDSTDEAELAALQRAMTKLFKGLLPEPSRQQEQVEDEDEELRRENKVQNVHAYYQAQGDEEEQRPRLIGSRQKQQ</sequence>
<evidence type="ECO:0000313" key="6">
    <source>
        <dbReference type="EMBL" id="KXJ88842.1"/>
    </source>
</evidence>
<feature type="region of interest" description="Disordered" evidence="3">
    <location>
        <begin position="597"/>
        <end position="645"/>
    </location>
</feature>
<dbReference type="PANTHER" id="PTHR24045:SF0">
    <property type="entry name" value="N-ACETYLGLUCOSAMINE-1-PHOSPHOTRANSFERASE SUBUNITS ALPHA_BETA"/>
    <property type="match status" value="1"/>
</dbReference>
<evidence type="ECO:0000313" key="7">
    <source>
        <dbReference type="Proteomes" id="UP000070501"/>
    </source>
</evidence>
<dbReference type="STRING" id="196109.A0A136IVB0"/>
<evidence type="ECO:0008006" key="8">
    <source>
        <dbReference type="Google" id="ProtNLM"/>
    </source>
</evidence>
<dbReference type="Pfam" id="PF17101">
    <property type="entry name" value="Stealth_CR1"/>
    <property type="match status" value="1"/>
</dbReference>
<gene>
    <name evidence="6" type="ORF">Micbo1qcDRAFT_213989</name>
</gene>
<accession>A0A136IVB0</accession>